<dbReference type="EMBL" id="GBHO01005857">
    <property type="protein sequence ID" value="JAG37747.1"/>
    <property type="molecule type" value="Transcribed_RNA"/>
</dbReference>
<dbReference type="PANTHER" id="PTHR22930:SF289">
    <property type="entry name" value="DDE TNP4 DOMAIN-CONTAINING PROTEIN-RELATED"/>
    <property type="match status" value="1"/>
</dbReference>
<dbReference type="PRINTS" id="PR02086">
    <property type="entry name" value="PUTNUCHARBI1"/>
</dbReference>
<evidence type="ECO:0000256" key="3">
    <source>
        <dbReference type="ARBA" id="ARBA00004496"/>
    </source>
</evidence>
<keyword evidence="8" id="KW-0479">Metal-binding</keyword>
<evidence type="ECO:0000256" key="10">
    <source>
        <dbReference type="ARBA" id="ARBA00023242"/>
    </source>
</evidence>
<evidence type="ECO:0000256" key="9">
    <source>
        <dbReference type="ARBA" id="ARBA00022801"/>
    </source>
</evidence>
<evidence type="ECO:0000256" key="1">
    <source>
        <dbReference type="ARBA" id="ARBA00001968"/>
    </source>
</evidence>
<name>A0A0A9YXL9_LYGHE</name>
<evidence type="ECO:0000256" key="8">
    <source>
        <dbReference type="ARBA" id="ARBA00022723"/>
    </source>
</evidence>
<keyword evidence="6" id="KW-0963">Cytoplasm</keyword>
<dbReference type="GO" id="GO:0004518">
    <property type="term" value="F:nuclease activity"/>
    <property type="evidence" value="ECO:0007669"/>
    <property type="project" value="UniProtKB-KW"/>
</dbReference>
<comment type="cofactor">
    <cofactor evidence="1">
        <name>a divalent metal cation</name>
        <dbReference type="ChEBI" id="CHEBI:60240"/>
    </cofactor>
</comment>
<dbReference type="InterPro" id="IPR026103">
    <property type="entry name" value="HARBI1_animal"/>
</dbReference>
<gene>
    <name evidence="14" type="primary">HARBI1_7</name>
    <name evidence="15" type="synonym">HARBI1_12</name>
    <name evidence="14" type="ORF">CM83_38240</name>
    <name evidence="15" type="ORF">g.66591</name>
</gene>
<dbReference type="AlphaFoldDB" id="A0A0A9YXL9"/>
<comment type="subcellular location">
    <subcellularLocation>
        <location evidence="3">Cytoplasm</location>
    </subcellularLocation>
    <subcellularLocation>
        <location evidence="2">Nucleus</location>
    </subcellularLocation>
</comment>
<evidence type="ECO:0000313" key="14">
    <source>
        <dbReference type="EMBL" id="JAG37747.1"/>
    </source>
</evidence>
<evidence type="ECO:0000313" key="15">
    <source>
        <dbReference type="EMBL" id="JAQ11399.1"/>
    </source>
</evidence>
<dbReference type="GO" id="GO:0016787">
    <property type="term" value="F:hydrolase activity"/>
    <property type="evidence" value="ECO:0007669"/>
    <property type="project" value="UniProtKB-KW"/>
</dbReference>
<dbReference type="InterPro" id="IPR045249">
    <property type="entry name" value="HARBI1-like"/>
</dbReference>
<sequence>MLSLLSCSNRLFYSHANVIFSFFFRNSAMDRLESVHYYDEDDDFMDLALSLVPRPRSARTRYPNFDRWSEVEFFHRFRLSKDGVGYVLGKIRAAIASADQRGNPVSPEEKLLTALSFYASGSFMEVCGDRHGLSKSSVCVIVHQVSDAIARLAPQFISLPGCEEEKIETREKFHRIARFPGCVGALDCTHVKISSPGGDDAEMYRNRKGYFSLNVQTVSDADLKITNIVARWPGSSHDATVLRHSSLWRQLTTLGHDVILADSGYGLTKNLITKVRNPSTEAERRFNESQIRTRNVVERSYGVWKRRFPILANGIRVKLERTQAIIVATAVLHNIAILLNERLPEVDAETDIAVDQTMFNNIVEREEMGEEGGVDHRSRFISYFGSL</sequence>
<keyword evidence="9" id="KW-0378">Hydrolase</keyword>
<dbReference type="Pfam" id="PF13359">
    <property type="entry name" value="DDE_Tnp_4"/>
    <property type="match status" value="1"/>
</dbReference>
<dbReference type="GO" id="GO:0046872">
    <property type="term" value="F:metal ion binding"/>
    <property type="evidence" value="ECO:0007669"/>
    <property type="project" value="UniProtKB-KW"/>
</dbReference>
<evidence type="ECO:0000256" key="7">
    <source>
        <dbReference type="ARBA" id="ARBA00022722"/>
    </source>
</evidence>
<evidence type="ECO:0000256" key="4">
    <source>
        <dbReference type="ARBA" id="ARBA00006958"/>
    </source>
</evidence>
<reference evidence="14" key="1">
    <citation type="journal article" date="2014" name="PLoS ONE">
        <title>Transcriptome-Based Identification of ABC Transporters in the Western Tarnished Plant Bug Lygus hesperus.</title>
        <authorList>
            <person name="Hull J.J."/>
            <person name="Chaney K."/>
            <person name="Geib S.M."/>
            <person name="Fabrick J.A."/>
            <person name="Brent C.S."/>
            <person name="Walsh D."/>
            <person name="Lavine L.C."/>
        </authorList>
    </citation>
    <scope>NUCLEOTIDE SEQUENCE</scope>
</reference>
<keyword evidence="10" id="KW-0539">Nucleus</keyword>
<dbReference type="PANTHER" id="PTHR22930">
    <property type="match status" value="1"/>
</dbReference>
<evidence type="ECO:0000256" key="6">
    <source>
        <dbReference type="ARBA" id="ARBA00022490"/>
    </source>
</evidence>
<dbReference type="InterPro" id="IPR027806">
    <property type="entry name" value="HARBI1_dom"/>
</dbReference>
<reference evidence="15" key="3">
    <citation type="journal article" date="2016" name="Gigascience">
        <title>De novo construction of an expanded transcriptome assembly for the western tarnished plant bug, Lygus hesperus.</title>
        <authorList>
            <person name="Tassone E.E."/>
            <person name="Geib S.M."/>
            <person name="Hall B."/>
            <person name="Fabrick J.A."/>
            <person name="Brent C.S."/>
            <person name="Hull J.J."/>
        </authorList>
    </citation>
    <scope>NUCLEOTIDE SEQUENCE</scope>
</reference>
<protein>
    <recommendedName>
        <fullName evidence="5">Putative nuclease HARBI1</fullName>
    </recommendedName>
    <alternativeName>
        <fullName evidence="11">Harbinger transposase-derived nuclease</fullName>
    </alternativeName>
</protein>
<accession>A0A0A9YXL9</accession>
<evidence type="ECO:0000256" key="2">
    <source>
        <dbReference type="ARBA" id="ARBA00004123"/>
    </source>
</evidence>
<dbReference type="GO" id="GO:0005634">
    <property type="term" value="C:nucleus"/>
    <property type="evidence" value="ECO:0007669"/>
    <property type="project" value="UniProtKB-SubCell"/>
</dbReference>
<dbReference type="GO" id="GO:0005737">
    <property type="term" value="C:cytoplasm"/>
    <property type="evidence" value="ECO:0007669"/>
    <property type="project" value="UniProtKB-SubCell"/>
</dbReference>
<evidence type="ECO:0000256" key="11">
    <source>
        <dbReference type="ARBA" id="ARBA00030126"/>
    </source>
</evidence>
<dbReference type="EMBL" id="GDHC01007230">
    <property type="protein sequence ID" value="JAQ11399.1"/>
    <property type="molecule type" value="Transcribed_RNA"/>
</dbReference>
<proteinExistence type="inferred from homology"/>
<organism evidence="14">
    <name type="scientific">Lygus hesperus</name>
    <name type="common">Western plant bug</name>
    <dbReference type="NCBI Taxonomy" id="30085"/>
    <lineage>
        <taxon>Eukaryota</taxon>
        <taxon>Metazoa</taxon>
        <taxon>Ecdysozoa</taxon>
        <taxon>Arthropoda</taxon>
        <taxon>Hexapoda</taxon>
        <taxon>Insecta</taxon>
        <taxon>Pterygota</taxon>
        <taxon>Neoptera</taxon>
        <taxon>Paraneoptera</taxon>
        <taxon>Hemiptera</taxon>
        <taxon>Heteroptera</taxon>
        <taxon>Panheteroptera</taxon>
        <taxon>Cimicomorpha</taxon>
        <taxon>Miridae</taxon>
        <taxon>Mirini</taxon>
        <taxon>Lygus</taxon>
    </lineage>
</organism>
<comment type="similarity">
    <text evidence="4">Belongs to the HARBI1 family.</text>
</comment>
<evidence type="ECO:0000256" key="12">
    <source>
        <dbReference type="ARBA" id="ARBA00045850"/>
    </source>
</evidence>
<keyword evidence="7" id="KW-0540">Nuclease</keyword>
<evidence type="ECO:0000259" key="13">
    <source>
        <dbReference type="Pfam" id="PF13359"/>
    </source>
</evidence>
<evidence type="ECO:0000256" key="5">
    <source>
        <dbReference type="ARBA" id="ARBA00015519"/>
    </source>
</evidence>
<feature type="domain" description="DDE Tnp4" evidence="13">
    <location>
        <begin position="186"/>
        <end position="334"/>
    </location>
</feature>
<comment type="function">
    <text evidence="12">Transposase-derived protein that may have nuclease activity. Does not have transposase activity.</text>
</comment>
<reference evidence="14" key="2">
    <citation type="submission" date="2014-07" db="EMBL/GenBank/DDBJ databases">
        <authorList>
            <person name="Hull J."/>
        </authorList>
    </citation>
    <scope>NUCLEOTIDE SEQUENCE</scope>
</reference>